<dbReference type="RefSeq" id="WP_233696055.1">
    <property type="nucleotide sequence ID" value="NZ_JAJNBZ010000003.1"/>
</dbReference>
<organism evidence="4 5">
    <name type="scientific">Paenibacillus profundus</name>
    <dbReference type="NCBI Taxonomy" id="1173085"/>
    <lineage>
        <taxon>Bacteria</taxon>
        <taxon>Bacillati</taxon>
        <taxon>Bacillota</taxon>
        <taxon>Bacilli</taxon>
        <taxon>Bacillales</taxon>
        <taxon>Paenibacillaceae</taxon>
        <taxon>Paenibacillus</taxon>
    </lineage>
</organism>
<dbReference type="EC" id="2.4.-.-" evidence="4"/>
<dbReference type="Pfam" id="PF13439">
    <property type="entry name" value="Glyco_transf_4"/>
    <property type="match status" value="1"/>
</dbReference>
<protein>
    <submittedName>
        <fullName evidence="4">Glycosyltransferase</fullName>
        <ecNumber evidence="4">2.4.-.-</ecNumber>
    </submittedName>
</protein>
<evidence type="ECO:0000256" key="1">
    <source>
        <dbReference type="SAM" id="MobiDB-lite"/>
    </source>
</evidence>
<dbReference type="PANTHER" id="PTHR12526:SF630">
    <property type="entry name" value="GLYCOSYLTRANSFERASE"/>
    <property type="match status" value="1"/>
</dbReference>
<dbReference type="GO" id="GO:0016757">
    <property type="term" value="F:glycosyltransferase activity"/>
    <property type="evidence" value="ECO:0007669"/>
    <property type="project" value="UniProtKB-KW"/>
</dbReference>
<keyword evidence="4" id="KW-0328">Glycosyltransferase</keyword>
<dbReference type="SUPFAM" id="SSF53756">
    <property type="entry name" value="UDP-Glycosyltransferase/glycogen phosphorylase"/>
    <property type="match status" value="1"/>
</dbReference>
<dbReference type="PANTHER" id="PTHR12526">
    <property type="entry name" value="GLYCOSYLTRANSFERASE"/>
    <property type="match status" value="1"/>
</dbReference>
<keyword evidence="4" id="KW-0808">Transferase</keyword>
<feature type="domain" description="Glycosyltransferase subfamily 4-like N-terminal" evidence="3">
    <location>
        <begin position="15"/>
        <end position="177"/>
    </location>
</feature>
<proteinExistence type="predicted"/>
<comment type="caution">
    <text evidence="4">The sequence shown here is derived from an EMBL/GenBank/DDBJ whole genome shotgun (WGS) entry which is preliminary data.</text>
</comment>
<evidence type="ECO:0000313" key="4">
    <source>
        <dbReference type="EMBL" id="MCE5168918.1"/>
    </source>
</evidence>
<feature type="compositionally biased region" description="Basic and acidic residues" evidence="1">
    <location>
        <begin position="384"/>
        <end position="396"/>
    </location>
</feature>
<dbReference type="Proteomes" id="UP001199916">
    <property type="component" value="Unassembled WGS sequence"/>
</dbReference>
<evidence type="ECO:0000313" key="5">
    <source>
        <dbReference type="Proteomes" id="UP001199916"/>
    </source>
</evidence>
<sequence length="396" mass="44302">MEKTKIMFLISGLHVGGAEMMLYRLTDALKDRYDIMIVSMLPGGPIADMMKQSGLQVQSLHMSSKKDVLALIGLIRLIRTFKPDILHSFMFHANVVGRIVGRMCGVSTVISSIRNTFFGSTPMTRRSRSKFRDALLRWTDRYSDATTIICHLAAQRMINERIVPPEKLHVIYNGIDASPFVCPDEEARSNVRRELGISSGQLMILSVGRLQEQKGHMYSIQAAALLMKAGFDFKWFVAGEGEMREELTAQIGANHLQDRFCLLGLRNDVHRLLWGSDLMVLASNWEGLPGVIIEAMAASTPVVCTDVGGSSELVVPDETGFLCPPQDPDSLFACIFQYASLSPQQQHLMGARGGERAVQLFNLESMVQRHEEIYDSYSKSSPESVEHNKDKVLEYR</sequence>
<name>A0ABS8YAG8_9BACL</name>
<accession>A0ABS8YAG8</accession>
<dbReference type="InterPro" id="IPR028098">
    <property type="entry name" value="Glyco_trans_4-like_N"/>
</dbReference>
<keyword evidence="5" id="KW-1185">Reference proteome</keyword>
<reference evidence="4 5" key="1">
    <citation type="submission" date="2021-11" db="EMBL/GenBank/DDBJ databases">
        <title>Draft genome sequence of Paenibacillus profundus YoMME, a new Gram-positive bacteria with exoelectrogenic properties.</title>
        <authorList>
            <person name="Hubenova Y."/>
            <person name="Hubenova E."/>
            <person name="Manasiev Y."/>
            <person name="Peykov S."/>
            <person name="Mitov M."/>
        </authorList>
    </citation>
    <scope>NUCLEOTIDE SEQUENCE [LARGE SCALE GENOMIC DNA]</scope>
    <source>
        <strain evidence="4 5">YoMME</strain>
    </source>
</reference>
<dbReference type="EMBL" id="JAJNBZ010000003">
    <property type="protein sequence ID" value="MCE5168918.1"/>
    <property type="molecule type" value="Genomic_DNA"/>
</dbReference>
<dbReference type="Gene3D" id="3.40.50.2000">
    <property type="entry name" value="Glycogen Phosphorylase B"/>
    <property type="match status" value="2"/>
</dbReference>
<feature type="region of interest" description="Disordered" evidence="1">
    <location>
        <begin position="377"/>
        <end position="396"/>
    </location>
</feature>
<feature type="domain" description="Glycosyl transferase family 1" evidence="2">
    <location>
        <begin position="190"/>
        <end position="335"/>
    </location>
</feature>
<dbReference type="InterPro" id="IPR001296">
    <property type="entry name" value="Glyco_trans_1"/>
</dbReference>
<dbReference type="Pfam" id="PF00534">
    <property type="entry name" value="Glycos_transf_1"/>
    <property type="match status" value="1"/>
</dbReference>
<evidence type="ECO:0000259" key="2">
    <source>
        <dbReference type="Pfam" id="PF00534"/>
    </source>
</evidence>
<gene>
    <name evidence="4" type="ORF">LQV63_06305</name>
</gene>
<evidence type="ECO:0000259" key="3">
    <source>
        <dbReference type="Pfam" id="PF13439"/>
    </source>
</evidence>